<evidence type="ECO:0000313" key="14">
    <source>
        <dbReference type="WBParaSite" id="Csp11.Scaffold629.g9960.t2"/>
    </source>
</evidence>
<accession>A0A1I7UJI8</accession>
<dbReference type="InterPro" id="IPR036770">
    <property type="entry name" value="Ankyrin_rpt-contain_sf"/>
</dbReference>
<evidence type="ECO:0000256" key="4">
    <source>
        <dbReference type="ARBA" id="ARBA00022679"/>
    </source>
</evidence>
<evidence type="ECO:0000256" key="12">
    <source>
        <dbReference type="SAM" id="Phobius"/>
    </source>
</evidence>
<comment type="similarity">
    <text evidence="10">Belongs to the glycosyltransferase 14 family.</text>
</comment>
<dbReference type="eggNOG" id="KOG0799">
    <property type="taxonomic scope" value="Eukaryota"/>
</dbReference>
<evidence type="ECO:0000256" key="8">
    <source>
        <dbReference type="ARBA" id="ARBA00023136"/>
    </source>
</evidence>
<dbReference type="eggNOG" id="KOG0504">
    <property type="taxonomic scope" value="Eukaryota"/>
</dbReference>
<feature type="repeat" description="ANK" evidence="11">
    <location>
        <begin position="467"/>
        <end position="499"/>
    </location>
</feature>
<dbReference type="InterPro" id="IPR002110">
    <property type="entry name" value="Ankyrin_rpt"/>
</dbReference>
<name>A0A1I7UJI8_9PELO</name>
<dbReference type="AlphaFoldDB" id="A0A1I7UJI8"/>
<proteinExistence type="inferred from homology"/>
<keyword evidence="4" id="KW-0808">Transferase</keyword>
<keyword evidence="3" id="KW-0328">Glycosyltransferase</keyword>
<keyword evidence="8 12" id="KW-0472">Membrane</keyword>
<keyword evidence="5 12" id="KW-0812">Transmembrane</keyword>
<dbReference type="PANTHER" id="PTHR19297:SF124">
    <property type="entry name" value="C-TYPE LECTIN DOMAIN-CONTAINING PROTEIN-RELATED"/>
    <property type="match status" value="1"/>
</dbReference>
<dbReference type="SMART" id="SM00248">
    <property type="entry name" value="ANK"/>
    <property type="match status" value="4"/>
</dbReference>
<evidence type="ECO:0000256" key="6">
    <source>
        <dbReference type="ARBA" id="ARBA00022968"/>
    </source>
</evidence>
<reference evidence="14" key="1">
    <citation type="submission" date="2016-11" db="UniProtKB">
        <authorList>
            <consortium name="WormBaseParasite"/>
        </authorList>
    </citation>
    <scope>IDENTIFICATION</scope>
</reference>
<evidence type="ECO:0000256" key="5">
    <source>
        <dbReference type="ARBA" id="ARBA00022692"/>
    </source>
</evidence>
<protein>
    <submittedName>
        <fullName evidence="14">ANK_REP_REGION domain-containing protein</fullName>
    </submittedName>
</protein>
<sequence>MVRLKGVAPTLLTYCTLIIFLYFLVVKPLLPRIHDHIDSMDTSSVSTVPPDDMLDQLDIDCQAVLNGTRPYKRLQINSTRIIEDKLLYSKNRCETLKSLFHFNDAPFPKRNPNSLWHTVLYMFSSVYHPQNEYCVAVGENSAPLFQHLLKELTTCFPNVHFMKRPPIRWGSHEIINSAYECLEFLSHLKTEWKYFQYLSGVDAPLKTNLETVRILKELKGTANIEIKNYQNQRLRGKNYTQAPLPLFKSSLSALIPREAANELASSLVPRDLLEFLENTGIADEGFWGTLFGNRERFNIPGAMEFKDWLAFRDSRNVTWPLDGSRYYISRDQIWSKAQCHNYMTAGSCVFGIGDVPRLIKSMALIGHKFYLKSEPEAYFCILKEIRRRTFSPDPLFNTTKYSELPQVELAREQCPLSLGMSGAAADGIDDRDIPKKELHEAAFNGDIEKIEYLIREKKVHVDSLDDDHVTILHIAAAMGNNKLVVRLLDLGANINATNQLGMTAYHYAAREGKLPVIDTLLQRGAAKNMKTRLGVTALTLACAGGHADVVRRLIRLPNENPRSETMTKRSLAPTPLIVATCCKSPLICGYLAE</sequence>
<keyword evidence="13" id="KW-1185">Reference proteome</keyword>
<dbReference type="PANTHER" id="PTHR19297">
    <property type="entry name" value="GLYCOSYLTRANSFERASE 14 FAMILY MEMBER"/>
    <property type="match status" value="1"/>
</dbReference>
<keyword evidence="6" id="KW-0735">Signal-anchor</keyword>
<evidence type="ECO:0000256" key="9">
    <source>
        <dbReference type="ARBA" id="ARBA00023180"/>
    </source>
</evidence>
<keyword evidence="7 12" id="KW-1133">Transmembrane helix</keyword>
<feature type="transmembrane region" description="Helical" evidence="12">
    <location>
        <begin position="6"/>
        <end position="25"/>
    </location>
</feature>
<dbReference type="InterPro" id="IPR003406">
    <property type="entry name" value="Glyco_trans_14"/>
</dbReference>
<dbReference type="Proteomes" id="UP000095282">
    <property type="component" value="Unplaced"/>
</dbReference>
<evidence type="ECO:0000256" key="11">
    <source>
        <dbReference type="PROSITE-ProRule" id="PRU00023"/>
    </source>
</evidence>
<evidence type="ECO:0000256" key="7">
    <source>
        <dbReference type="ARBA" id="ARBA00022989"/>
    </source>
</evidence>
<dbReference type="PROSITE" id="PS50088">
    <property type="entry name" value="ANK_REPEAT"/>
    <property type="match status" value="2"/>
</dbReference>
<keyword evidence="9" id="KW-0325">Glycoprotein</keyword>
<dbReference type="Gene3D" id="1.25.40.20">
    <property type="entry name" value="Ankyrin repeat-containing domain"/>
    <property type="match status" value="1"/>
</dbReference>
<evidence type="ECO:0000256" key="10">
    <source>
        <dbReference type="ARBA" id="ARBA00038150"/>
    </source>
</evidence>
<dbReference type="PROSITE" id="PS50297">
    <property type="entry name" value="ANK_REP_REGION"/>
    <property type="match status" value="2"/>
</dbReference>
<keyword evidence="11" id="KW-0040">ANK repeat</keyword>
<feature type="repeat" description="ANK" evidence="11">
    <location>
        <begin position="500"/>
        <end position="532"/>
    </location>
</feature>
<dbReference type="GO" id="GO:0016020">
    <property type="term" value="C:membrane"/>
    <property type="evidence" value="ECO:0007669"/>
    <property type="project" value="UniProtKB-SubCell"/>
</dbReference>
<dbReference type="Pfam" id="PF12796">
    <property type="entry name" value="Ank_2"/>
    <property type="match status" value="1"/>
</dbReference>
<comment type="subcellular location">
    <subcellularLocation>
        <location evidence="1">Membrane</location>
        <topology evidence="1">Single-pass type II membrane protein</topology>
    </subcellularLocation>
</comment>
<organism evidence="13 14">
    <name type="scientific">Caenorhabditis tropicalis</name>
    <dbReference type="NCBI Taxonomy" id="1561998"/>
    <lineage>
        <taxon>Eukaryota</taxon>
        <taxon>Metazoa</taxon>
        <taxon>Ecdysozoa</taxon>
        <taxon>Nematoda</taxon>
        <taxon>Chromadorea</taxon>
        <taxon>Rhabditida</taxon>
        <taxon>Rhabditina</taxon>
        <taxon>Rhabditomorpha</taxon>
        <taxon>Rhabditoidea</taxon>
        <taxon>Rhabditidae</taxon>
        <taxon>Peloderinae</taxon>
        <taxon>Caenorhabditis</taxon>
    </lineage>
</organism>
<evidence type="ECO:0000256" key="3">
    <source>
        <dbReference type="ARBA" id="ARBA00022676"/>
    </source>
</evidence>
<dbReference type="GO" id="GO:0008375">
    <property type="term" value="F:acetylglucosaminyltransferase activity"/>
    <property type="evidence" value="ECO:0007669"/>
    <property type="project" value="TreeGrafter"/>
</dbReference>
<dbReference type="STRING" id="1561998.A0A1I7UJI8"/>
<dbReference type="WBParaSite" id="Csp11.Scaffold629.g9960.t2">
    <property type="protein sequence ID" value="Csp11.Scaffold629.g9960.t2"/>
    <property type="gene ID" value="Csp11.Scaffold629.g9960"/>
</dbReference>
<evidence type="ECO:0000256" key="1">
    <source>
        <dbReference type="ARBA" id="ARBA00004606"/>
    </source>
</evidence>
<dbReference type="SUPFAM" id="SSF48403">
    <property type="entry name" value="Ankyrin repeat"/>
    <property type="match status" value="1"/>
</dbReference>
<evidence type="ECO:0000256" key="2">
    <source>
        <dbReference type="ARBA" id="ARBA00004922"/>
    </source>
</evidence>
<comment type="pathway">
    <text evidence="2">Protein modification; protein glycosylation.</text>
</comment>
<dbReference type="Pfam" id="PF02485">
    <property type="entry name" value="Branch"/>
    <property type="match status" value="1"/>
</dbReference>
<evidence type="ECO:0000313" key="13">
    <source>
        <dbReference type="Proteomes" id="UP000095282"/>
    </source>
</evidence>